<name>A0AAV9HB40_9PEZI</name>
<feature type="compositionally biased region" description="Low complexity" evidence="1">
    <location>
        <begin position="241"/>
        <end position="252"/>
    </location>
</feature>
<dbReference type="EMBL" id="MU865114">
    <property type="protein sequence ID" value="KAK4457454.1"/>
    <property type="molecule type" value="Genomic_DNA"/>
</dbReference>
<feature type="region of interest" description="Disordered" evidence="1">
    <location>
        <begin position="72"/>
        <end position="118"/>
    </location>
</feature>
<gene>
    <name evidence="2" type="ORF">QBC42DRAFT_236340</name>
</gene>
<evidence type="ECO:0000256" key="1">
    <source>
        <dbReference type="SAM" id="MobiDB-lite"/>
    </source>
</evidence>
<keyword evidence="3" id="KW-1185">Reference proteome</keyword>
<reference evidence="2" key="1">
    <citation type="journal article" date="2023" name="Mol. Phylogenet. Evol.">
        <title>Genome-scale phylogeny and comparative genomics of the fungal order Sordariales.</title>
        <authorList>
            <person name="Hensen N."/>
            <person name="Bonometti L."/>
            <person name="Westerberg I."/>
            <person name="Brannstrom I.O."/>
            <person name="Guillou S."/>
            <person name="Cros-Aarteil S."/>
            <person name="Calhoun S."/>
            <person name="Haridas S."/>
            <person name="Kuo A."/>
            <person name="Mondo S."/>
            <person name="Pangilinan J."/>
            <person name="Riley R."/>
            <person name="LaButti K."/>
            <person name="Andreopoulos B."/>
            <person name="Lipzen A."/>
            <person name="Chen C."/>
            <person name="Yan M."/>
            <person name="Daum C."/>
            <person name="Ng V."/>
            <person name="Clum A."/>
            <person name="Steindorff A."/>
            <person name="Ohm R.A."/>
            <person name="Martin F."/>
            <person name="Silar P."/>
            <person name="Natvig D.O."/>
            <person name="Lalanne C."/>
            <person name="Gautier V."/>
            <person name="Ament-Velasquez S.L."/>
            <person name="Kruys A."/>
            <person name="Hutchinson M.I."/>
            <person name="Powell A.J."/>
            <person name="Barry K."/>
            <person name="Miller A.N."/>
            <person name="Grigoriev I.V."/>
            <person name="Debuchy R."/>
            <person name="Gladieux P."/>
            <person name="Hiltunen Thoren M."/>
            <person name="Johannesson H."/>
        </authorList>
    </citation>
    <scope>NUCLEOTIDE SEQUENCE</scope>
    <source>
        <strain evidence="2">PSN324</strain>
    </source>
</reference>
<feature type="region of interest" description="Disordered" evidence="1">
    <location>
        <begin position="541"/>
        <end position="564"/>
    </location>
</feature>
<feature type="compositionally biased region" description="Low complexity" evidence="1">
    <location>
        <begin position="72"/>
        <end position="81"/>
    </location>
</feature>
<protein>
    <submittedName>
        <fullName evidence="2">Uncharacterized protein</fullName>
    </submittedName>
</protein>
<feature type="region of interest" description="Disordered" evidence="1">
    <location>
        <begin position="875"/>
        <end position="903"/>
    </location>
</feature>
<feature type="compositionally biased region" description="Basic and acidic residues" evidence="1">
    <location>
        <begin position="711"/>
        <end position="722"/>
    </location>
</feature>
<dbReference type="Proteomes" id="UP001321749">
    <property type="component" value="Unassembled WGS sequence"/>
</dbReference>
<feature type="region of interest" description="Disordered" evidence="1">
    <location>
        <begin position="139"/>
        <end position="252"/>
    </location>
</feature>
<feature type="region of interest" description="Disordered" evidence="1">
    <location>
        <begin position="471"/>
        <end position="515"/>
    </location>
</feature>
<sequence>MDHPHTTRRSASHGALGRSYTAEAFHPHRRPFPRHPLRNVNENFSLLPSPGPLESMLKTTTETGDIGLFSIRPVRSSSSIPGQPRHRPSYGDPIFSRPLHGERIPQGSSGLRDDRRWLPPYRDTTSEIISMYGSDSMRSAASSFTPPFDDRGPRSYSMTTCSSRPLPNQKSASTMHSHPSNELLQRPRSPFPYPTRLKRPGVRPSSPALTESGAVDYSRMPTYPQPNSRPLPRARFDGSRSSEYSSGYSMSPVSPAAWGNRYRPRLNSSASEHSLRSSSLTSIVNMYQRSTCGPPSRKPSLRVQSLGAFYYDYSEGFDHAEEPLSLPDFPVHISGHTRSRSLCQQRAEMPNRLRGLDEANDGKRRQTRDATTAALPNDAGTHSQLSDVNCDESGAWNPRLPPSCFLSGDGAADEEMPADSPDGPKTAISPRQDEETWSVGTAVVHKRQNATLTSRGCPYMSASEYMSAVSSRSYEDSKRSITPPPARTSSHPTNSHRSLSGPWGKQRSDSLPHNGLARRSRIYSVEPGLSDFSSLKYSTISTPSLSRSHETSPGSSGQLQDENRAWQSPRIEETLLDTAQHDVSHTFADVIRFRGCKRTCAAPRIRTGNLLATPPESDPHLAVDRSQTPLLAPLPISPVRQLRLQNSVPQLMKALPPLPGGSAESELFTGNISSDELDECAMRFSPIDLSSLTMPKLNHADQKTPPSISVEEAKRRHDDSRRQTSYVHEAAHEERICDVESSRPQGEGTNIRWPNGKLKLKVSRGALARLNADAGGLRRNTITGSAKVWNDRFPEPDPWVRISLDGCSPDLIRIDSNTEPKKEKESNDECGVESALVDRLGPLTPPATFANLQHHSGQNLHVDGASAVLHEPKGAVSPASIADGRSSFSVDSRESGKSPRGLRKRLSNLRIRLAESRVRSAEALLGPSTGLDEALEGGAELPVDTVLVKSQISDANAVDGRLEHAASDTRHVDVDNPQHQGKGFRGRMSKWIKSARQAIIGACSGSGKRG</sequence>
<dbReference type="AlphaFoldDB" id="A0AAV9HB40"/>
<reference evidence="2" key="2">
    <citation type="submission" date="2023-06" db="EMBL/GenBank/DDBJ databases">
        <authorList>
            <consortium name="Lawrence Berkeley National Laboratory"/>
            <person name="Mondo S.J."/>
            <person name="Hensen N."/>
            <person name="Bonometti L."/>
            <person name="Westerberg I."/>
            <person name="Brannstrom I.O."/>
            <person name="Guillou S."/>
            <person name="Cros-Aarteil S."/>
            <person name="Calhoun S."/>
            <person name="Haridas S."/>
            <person name="Kuo A."/>
            <person name="Pangilinan J."/>
            <person name="Riley R."/>
            <person name="Labutti K."/>
            <person name="Andreopoulos B."/>
            <person name="Lipzen A."/>
            <person name="Chen C."/>
            <person name="Yanf M."/>
            <person name="Daum C."/>
            <person name="Ng V."/>
            <person name="Clum A."/>
            <person name="Steindorff A."/>
            <person name="Ohm R."/>
            <person name="Martin F."/>
            <person name="Silar P."/>
            <person name="Natvig D."/>
            <person name="Lalanne C."/>
            <person name="Gautier V."/>
            <person name="Ament-Velasquez S.L."/>
            <person name="Kruys A."/>
            <person name="Hutchinson M.I."/>
            <person name="Powell A.J."/>
            <person name="Barry K."/>
            <person name="Miller A.N."/>
            <person name="Grigoriev I.V."/>
            <person name="Debuchy R."/>
            <person name="Gladieux P."/>
            <person name="Thoren M.H."/>
            <person name="Johannesson H."/>
        </authorList>
    </citation>
    <scope>NUCLEOTIDE SEQUENCE</scope>
    <source>
        <strain evidence="2">PSN324</strain>
    </source>
</reference>
<feature type="compositionally biased region" description="Basic and acidic residues" evidence="1">
    <location>
        <begin position="349"/>
        <end position="368"/>
    </location>
</feature>
<accession>A0AAV9HB40</accession>
<feature type="region of interest" description="Disordered" evidence="1">
    <location>
        <begin position="696"/>
        <end position="730"/>
    </location>
</feature>
<organism evidence="2 3">
    <name type="scientific">Cladorrhinum samala</name>
    <dbReference type="NCBI Taxonomy" id="585594"/>
    <lineage>
        <taxon>Eukaryota</taxon>
        <taxon>Fungi</taxon>
        <taxon>Dikarya</taxon>
        <taxon>Ascomycota</taxon>
        <taxon>Pezizomycotina</taxon>
        <taxon>Sordariomycetes</taxon>
        <taxon>Sordariomycetidae</taxon>
        <taxon>Sordariales</taxon>
        <taxon>Podosporaceae</taxon>
        <taxon>Cladorrhinum</taxon>
    </lineage>
</organism>
<feature type="region of interest" description="Disordered" evidence="1">
    <location>
        <begin position="342"/>
        <end position="438"/>
    </location>
</feature>
<proteinExistence type="predicted"/>
<feature type="compositionally biased region" description="Polar residues" evidence="1">
    <location>
        <begin position="541"/>
        <end position="560"/>
    </location>
</feature>
<feature type="compositionally biased region" description="Polar residues" evidence="1">
    <location>
        <begin position="156"/>
        <end position="183"/>
    </location>
</feature>
<comment type="caution">
    <text evidence="2">The sequence shown here is derived from an EMBL/GenBank/DDBJ whole genome shotgun (WGS) entry which is preliminary data.</text>
</comment>
<evidence type="ECO:0000313" key="2">
    <source>
        <dbReference type="EMBL" id="KAK4457454.1"/>
    </source>
</evidence>
<feature type="compositionally biased region" description="Polar residues" evidence="1">
    <location>
        <begin position="487"/>
        <end position="498"/>
    </location>
</feature>
<evidence type="ECO:0000313" key="3">
    <source>
        <dbReference type="Proteomes" id="UP001321749"/>
    </source>
</evidence>